<evidence type="ECO:0000313" key="2">
    <source>
        <dbReference type="Proteomes" id="UP000054217"/>
    </source>
</evidence>
<dbReference type="InterPro" id="IPR041078">
    <property type="entry name" value="Plavaka"/>
</dbReference>
<dbReference type="STRING" id="870435.A0A0C3JBY9"/>
<evidence type="ECO:0000313" key="1">
    <source>
        <dbReference type="EMBL" id="KIN95191.1"/>
    </source>
</evidence>
<organism evidence="1 2">
    <name type="scientific">Pisolithus tinctorius Marx 270</name>
    <dbReference type="NCBI Taxonomy" id="870435"/>
    <lineage>
        <taxon>Eukaryota</taxon>
        <taxon>Fungi</taxon>
        <taxon>Dikarya</taxon>
        <taxon>Basidiomycota</taxon>
        <taxon>Agaricomycotina</taxon>
        <taxon>Agaricomycetes</taxon>
        <taxon>Agaricomycetidae</taxon>
        <taxon>Boletales</taxon>
        <taxon>Sclerodermatineae</taxon>
        <taxon>Pisolithaceae</taxon>
        <taxon>Pisolithus</taxon>
    </lineage>
</organism>
<dbReference type="EMBL" id="KN832074">
    <property type="protein sequence ID" value="KIN95191.1"/>
    <property type="molecule type" value="Genomic_DNA"/>
</dbReference>
<dbReference type="InParanoid" id="A0A0C3JBY9"/>
<protein>
    <submittedName>
        <fullName evidence="1">Uncharacterized protein</fullName>
    </submittedName>
</protein>
<dbReference type="Proteomes" id="UP000054217">
    <property type="component" value="Unassembled WGS sequence"/>
</dbReference>
<dbReference type="Pfam" id="PF18759">
    <property type="entry name" value="Plavaka"/>
    <property type="match status" value="1"/>
</dbReference>
<sequence>MDAEIEVQSLDFRCDLDSLQLQPFTDEFPRASIYLLLAPDILHQLIKGTFKDHLVEWVTKYLEQTHGKAGLMHLLIQYVNNSIAVVPSFSGLQCFPEGWGFSQWTGDNSKALTKVYLPAIEGHVPDNIICTFQAFLEFCYLVWRDAITDETLVEIQDALT</sequence>
<keyword evidence="2" id="KW-1185">Reference proteome</keyword>
<dbReference type="OrthoDB" id="3199698at2759"/>
<dbReference type="HOGENOM" id="CLU_006344_17_0_1"/>
<reference evidence="1 2" key="1">
    <citation type="submission" date="2014-04" db="EMBL/GenBank/DDBJ databases">
        <authorList>
            <consortium name="DOE Joint Genome Institute"/>
            <person name="Kuo A."/>
            <person name="Kohler A."/>
            <person name="Costa M.D."/>
            <person name="Nagy L.G."/>
            <person name="Floudas D."/>
            <person name="Copeland A."/>
            <person name="Barry K.W."/>
            <person name="Cichocki N."/>
            <person name="Veneault-Fourrey C."/>
            <person name="LaButti K."/>
            <person name="Lindquist E.A."/>
            <person name="Lipzen A."/>
            <person name="Lundell T."/>
            <person name="Morin E."/>
            <person name="Murat C."/>
            <person name="Sun H."/>
            <person name="Tunlid A."/>
            <person name="Henrissat B."/>
            <person name="Grigoriev I.V."/>
            <person name="Hibbett D.S."/>
            <person name="Martin F."/>
            <person name="Nordberg H.P."/>
            <person name="Cantor M.N."/>
            <person name="Hua S.X."/>
        </authorList>
    </citation>
    <scope>NUCLEOTIDE SEQUENCE [LARGE SCALE GENOMIC DNA]</scope>
    <source>
        <strain evidence="1 2">Marx 270</strain>
    </source>
</reference>
<accession>A0A0C3JBY9</accession>
<reference evidence="2" key="2">
    <citation type="submission" date="2015-01" db="EMBL/GenBank/DDBJ databases">
        <title>Evolutionary Origins and Diversification of the Mycorrhizal Mutualists.</title>
        <authorList>
            <consortium name="DOE Joint Genome Institute"/>
            <consortium name="Mycorrhizal Genomics Consortium"/>
            <person name="Kohler A."/>
            <person name="Kuo A."/>
            <person name="Nagy L.G."/>
            <person name="Floudas D."/>
            <person name="Copeland A."/>
            <person name="Barry K.W."/>
            <person name="Cichocki N."/>
            <person name="Veneault-Fourrey C."/>
            <person name="LaButti K."/>
            <person name="Lindquist E.A."/>
            <person name="Lipzen A."/>
            <person name="Lundell T."/>
            <person name="Morin E."/>
            <person name="Murat C."/>
            <person name="Riley R."/>
            <person name="Ohm R."/>
            <person name="Sun H."/>
            <person name="Tunlid A."/>
            <person name="Henrissat B."/>
            <person name="Grigoriev I.V."/>
            <person name="Hibbett D.S."/>
            <person name="Martin F."/>
        </authorList>
    </citation>
    <scope>NUCLEOTIDE SEQUENCE [LARGE SCALE GENOMIC DNA]</scope>
    <source>
        <strain evidence="2">Marx 270</strain>
    </source>
</reference>
<dbReference type="AlphaFoldDB" id="A0A0C3JBY9"/>
<name>A0A0C3JBY9_PISTI</name>
<gene>
    <name evidence="1" type="ORF">M404DRAFT_166424</name>
</gene>
<proteinExistence type="predicted"/>